<evidence type="ECO:0000256" key="4">
    <source>
        <dbReference type="ARBA" id="ARBA00022475"/>
    </source>
</evidence>
<feature type="transmembrane region" description="Helical" evidence="9">
    <location>
        <begin position="190"/>
        <end position="209"/>
    </location>
</feature>
<protein>
    <submittedName>
        <fullName evidence="11">MFS transporter</fullName>
    </submittedName>
</protein>
<keyword evidence="4" id="KW-1003">Cell membrane</keyword>
<evidence type="ECO:0000256" key="3">
    <source>
        <dbReference type="ARBA" id="ARBA00022448"/>
    </source>
</evidence>
<dbReference type="SUPFAM" id="SSF103473">
    <property type="entry name" value="MFS general substrate transporter"/>
    <property type="match status" value="1"/>
</dbReference>
<proteinExistence type="inferred from homology"/>
<comment type="subcellular location">
    <subcellularLocation>
        <location evidence="1">Cell membrane</location>
        <topology evidence="1">Multi-pass membrane protein</topology>
    </subcellularLocation>
</comment>
<feature type="transmembrane region" description="Helical" evidence="9">
    <location>
        <begin position="55"/>
        <end position="78"/>
    </location>
</feature>
<feature type="transmembrane region" description="Helical" evidence="9">
    <location>
        <begin position="30"/>
        <end position="49"/>
    </location>
</feature>
<dbReference type="EMBL" id="JAVREQ010000001">
    <property type="protein sequence ID" value="MDT0377857.1"/>
    <property type="molecule type" value="Genomic_DNA"/>
</dbReference>
<organism evidence="11 12">
    <name type="scientific">Streptomyces hazeniae</name>
    <dbReference type="NCBI Taxonomy" id="3075538"/>
    <lineage>
        <taxon>Bacteria</taxon>
        <taxon>Bacillati</taxon>
        <taxon>Actinomycetota</taxon>
        <taxon>Actinomycetes</taxon>
        <taxon>Kitasatosporales</taxon>
        <taxon>Streptomycetaceae</taxon>
        <taxon>Streptomyces</taxon>
    </lineage>
</organism>
<keyword evidence="6" id="KW-0769">Symport</keyword>
<accession>A0ABU2NN28</accession>
<dbReference type="PROSITE" id="PS50850">
    <property type="entry name" value="MFS"/>
    <property type="match status" value="1"/>
</dbReference>
<feature type="transmembrane region" description="Helical" evidence="9">
    <location>
        <begin position="400"/>
        <end position="421"/>
    </location>
</feature>
<feature type="domain" description="Major facilitator superfamily (MFS) profile" evidence="10">
    <location>
        <begin position="18"/>
        <end position="426"/>
    </location>
</feature>
<dbReference type="Pfam" id="PF07690">
    <property type="entry name" value="MFS_1"/>
    <property type="match status" value="1"/>
</dbReference>
<evidence type="ECO:0000256" key="8">
    <source>
        <dbReference type="ARBA" id="ARBA00023136"/>
    </source>
</evidence>
<dbReference type="InterPro" id="IPR020846">
    <property type="entry name" value="MFS_dom"/>
</dbReference>
<gene>
    <name evidence="11" type="ORF">RM572_03590</name>
</gene>
<dbReference type="InterPro" id="IPR005829">
    <property type="entry name" value="Sugar_transporter_CS"/>
</dbReference>
<dbReference type="InterPro" id="IPR036259">
    <property type="entry name" value="MFS_trans_sf"/>
</dbReference>
<reference evidence="12" key="1">
    <citation type="submission" date="2023-07" db="EMBL/GenBank/DDBJ databases">
        <title>30 novel species of actinomycetes from the DSMZ collection.</title>
        <authorList>
            <person name="Nouioui I."/>
        </authorList>
    </citation>
    <scope>NUCLEOTIDE SEQUENCE [LARGE SCALE GENOMIC DNA]</scope>
    <source>
        <strain evidence="12">DSM 42041</strain>
    </source>
</reference>
<dbReference type="PANTHER" id="PTHR43528">
    <property type="entry name" value="ALPHA-KETOGLUTARATE PERMEASE"/>
    <property type="match status" value="1"/>
</dbReference>
<feature type="transmembrane region" description="Helical" evidence="9">
    <location>
        <begin position="90"/>
        <end position="114"/>
    </location>
</feature>
<evidence type="ECO:0000256" key="5">
    <source>
        <dbReference type="ARBA" id="ARBA00022692"/>
    </source>
</evidence>
<keyword evidence="12" id="KW-1185">Reference proteome</keyword>
<feature type="transmembrane region" description="Helical" evidence="9">
    <location>
        <begin position="243"/>
        <end position="267"/>
    </location>
</feature>
<dbReference type="PROSITE" id="PS00217">
    <property type="entry name" value="SUGAR_TRANSPORT_2"/>
    <property type="match status" value="1"/>
</dbReference>
<dbReference type="Gene3D" id="1.20.1250.20">
    <property type="entry name" value="MFS general substrate transporter like domains"/>
    <property type="match status" value="2"/>
</dbReference>
<evidence type="ECO:0000313" key="11">
    <source>
        <dbReference type="EMBL" id="MDT0377857.1"/>
    </source>
</evidence>
<comment type="caution">
    <text evidence="11">The sequence shown here is derived from an EMBL/GenBank/DDBJ whole genome shotgun (WGS) entry which is preliminary data.</text>
</comment>
<evidence type="ECO:0000259" key="10">
    <source>
        <dbReference type="PROSITE" id="PS50850"/>
    </source>
</evidence>
<evidence type="ECO:0000256" key="1">
    <source>
        <dbReference type="ARBA" id="ARBA00004651"/>
    </source>
</evidence>
<evidence type="ECO:0000256" key="7">
    <source>
        <dbReference type="ARBA" id="ARBA00022989"/>
    </source>
</evidence>
<keyword evidence="7 9" id="KW-1133">Transmembrane helix</keyword>
<feature type="transmembrane region" description="Helical" evidence="9">
    <location>
        <begin position="279"/>
        <end position="298"/>
    </location>
</feature>
<name>A0ABU2NN28_9ACTN</name>
<sequence>MAASVDSLQDTRSVPPRVVAAGAVGSIVEYFDFGVYGYVATILATHFFVSGDETAGLLATLATFAVAFALRPVGGVLFGHLGDRYGRKNALAATVLLMAVASGLIGVLPTYAAIGVGATALLVLARCLQGIAAGGELGGAASFVAEYSPNHRRGLYCSTTQTGALAGSLCAALCVSLLNTTLGEDAMADWGWRIPFLVALPLGVVGLVIRARLHESPSFQQVEQKAEKASAPFLETLRAHRRALAVCVGLSVLLFSAYYVFYVYVNIHFQEVLGISSGVAFWSTVATLAVSTACMPLFGALTDRVGRKPVFVGASVAAIVLSFPGFMLFEVSTGAAVASHIVLGLIDSALMGAAFSTFAELFPTRVRYTGIALGFNIGSATAGGTAPYVCTWLVDASGSALAPAWFVIGTAVITLCAALALKESAGTALRDV</sequence>
<evidence type="ECO:0000256" key="2">
    <source>
        <dbReference type="ARBA" id="ARBA00008240"/>
    </source>
</evidence>
<evidence type="ECO:0000256" key="6">
    <source>
        <dbReference type="ARBA" id="ARBA00022847"/>
    </source>
</evidence>
<evidence type="ECO:0000256" key="9">
    <source>
        <dbReference type="SAM" id="Phobius"/>
    </source>
</evidence>
<dbReference type="InterPro" id="IPR011701">
    <property type="entry name" value="MFS"/>
</dbReference>
<dbReference type="RefSeq" id="WP_311671767.1">
    <property type="nucleotide sequence ID" value="NZ_JAVREQ010000001.1"/>
</dbReference>
<dbReference type="InterPro" id="IPR051084">
    <property type="entry name" value="H+-coupled_symporters"/>
</dbReference>
<feature type="transmembrane region" description="Helical" evidence="9">
    <location>
        <begin position="371"/>
        <end position="394"/>
    </location>
</feature>
<feature type="transmembrane region" description="Helical" evidence="9">
    <location>
        <begin position="335"/>
        <end position="359"/>
    </location>
</feature>
<feature type="transmembrane region" description="Helical" evidence="9">
    <location>
        <begin position="310"/>
        <end position="329"/>
    </location>
</feature>
<dbReference type="PANTHER" id="PTHR43528:SF1">
    <property type="entry name" value="ALPHA-KETOGLUTARATE PERMEASE"/>
    <property type="match status" value="1"/>
</dbReference>
<comment type="similarity">
    <text evidence="2">Belongs to the major facilitator superfamily. Metabolite:H+ Symporter (MHS) family (TC 2.A.1.6) family.</text>
</comment>
<dbReference type="Proteomes" id="UP001183414">
    <property type="component" value="Unassembled WGS sequence"/>
</dbReference>
<keyword evidence="8 9" id="KW-0472">Membrane</keyword>
<evidence type="ECO:0000313" key="12">
    <source>
        <dbReference type="Proteomes" id="UP001183414"/>
    </source>
</evidence>
<keyword evidence="3" id="KW-0813">Transport</keyword>
<keyword evidence="5 9" id="KW-0812">Transmembrane</keyword>